<protein>
    <submittedName>
        <fullName evidence="1">Uncharacterized protein</fullName>
    </submittedName>
</protein>
<dbReference type="EMBL" id="CP000828">
    <property type="protein sequence ID" value="ABW29528.1"/>
    <property type="molecule type" value="Genomic_DNA"/>
</dbReference>
<organism evidence="1 2">
    <name type="scientific">Acaryochloris marina (strain MBIC 11017)</name>
    <dbReference type="NCBI Taxonomy" id="329726"/>
    <lineage>
        <taxon>Bacteria</taxon>
        <taxon>Bacillati</taxon>
        <taxon>Cyanobacteriota</taxon>
        <taxon>Cyanophyceae</taxon>
        <taxon>Acaryochloridales</taxon>
        <taxon>Acaryochloridaceae</taxon>
        <taxon>Acaryochloris</taxon>
    </lineage>
</organism>
<dbReference type="STRING" id="329726.AM1_4553"/>
<evidence type="ECO:0000313" key="1">
    <source>
        <dbReference type="EMBL" id="ABW29528.1"/>
    </source>
</evidence>
<evidence type="ECO:0000313" key="2">
    <source>
        <dbReference type="Proteomes" id="UP000000268"/>
    </source>
</evidence>
<dbReference type="Proteomes" id="UP000000268">
    <property type="component" value="Chromosome"/>
</dbReference>
<accession>B0BZ84</accession>
<dbReference type="AlphaFoldDB" id="B0BZ84"/>
<dbReference type="HOGENOM" id="CLU_3039296_0_0_3"/>
<gene>
    <name evidence="1" type="ordered locus">AM1_4553</name>
</gene>
<proteinExistence type="predicted"/>
<dbReference type="KEGG" id="amr:AM1_4553"/>
<sequence>MKWGIPEAELNVNDPSVVVESVDDSNIWVPQTNHVSLFAIYMLAYTLAFADGNA</sequence>
<name>B0BZ84_ACAM1</name>
<keyword evidence="2" id="KW-1185">Reference proteome</keyword>
<reference evidence="1 2" key="1">
    <citation type="journal article" date="2008" name="Proc. Natl. Acad. Sci. U.S.A.">
        <title>Niche adaptation and genome expansion in the chlorophyll d-producing cyanobacterium Acaryochloris marina.</title>
        <authorList>
            <person name="Swingley W.D."/>
            <person name="Chen M."/>
            <person name="Cheung P.C."/>
            <person name="Conrad A.L."/>
            <person name="Dejesa L.C."/>
            <person name="Hao J."/>
            <person name="Honchak B.M."/>
            <person name="Karbach L.E."/>
            <person name="Kurdoglu A."/>
            <person name="Lahiri S."/>
            <person name="Mastrian S.D."/>
            <person name="Miyashita H."/>
            <person name="Page L."/>
            <person name="Ramakrishna P."/>
            <person name="Satoh S."/>
            <person name="Sattley W.M."/>
            <person name="Shimada Y."/>
            <person name="Taylor H.L."/>
            <person name="Tomo T."/>
            <person name="Tsuchiya T."/>
            <person name="Wang Z.T."/>
            <person name="Raymond J."/>
            <person name="Mimuro M."/>
            <person name="Blankenship R.E."/>
            <person name="Touchman J.W."/>
        </authorList>
    </citation>
    <scope>NUCLEOTIDE SEQUENCE [LARGE SCALE GENOMIC DNA]</scope>
    <source>
        <strain evidence="2">MBIC 11017</strain>
    </source>
</reference>